<dbReference type="PANTHER" id="PTHR12835:SF5">
    <property type="entry name" value="BIOTIN--PROTEIN LIGASE"/>
    <property type="match status" value="1"/>
</dbReference>
<dbReference type="GO" id="GO:0004077">
    <property type="term" value="F:biotin--[biotin carboxyl-carrier protein] ligase activity"/>
    <property type="evidence" value="ECO:0007669"/>
    <property type="project" value="UniProtKB-UniRule"/>
</dbReference>
<proteinExistence type="inferred from homology"/>
<dbReference type="Gene3D" id="3.30.930.10">
    <property type="entry name" value="Bira Bifunctional Protein, Domain 2"/>
    <property type="match status" value="1"/>
</dbReference>
<keyword evidence="2 5" id="KW-0547">Nucleotide-binding</keyword>
<evidence type="ECO:0000256" key="2">
    <source>
        <dbReference type="ARBA" id="ARBA00022741"/>
    </source>
</evidence>
<dbReference type="SUPFAM" id="SSF50037">
    <property type="entry name" value="C-terminal domain of transcriptional repressors"/>
    <property type="match status" value="1"/>
</dbReference>
<dbReference type="InterPro" id="IPR003142">
    <property type="entry name" value="BPL_C"/>
</dbReference>
<evidence type="ECO:0000259" key="6">
    <source>
        <dbReference type="PROSITE" id="PS51733"/>
    </source>
</evidence>
<keyword evidence="5" id="KW-0804">Transcription</keyword>
<name>A0A850R8A1_9LACO</name>
<comment type="caution">
    <text evidence="5">Lacks conserved residue(s) required for the propagation of feature annotation.</text>
</comment>
<dbReference type="InterPro" id="IPR004143">
    <property type="entry name" value="BPL_LPL_catalytic"/>
</dbReference>
<dbReference type="Pfam" id="PF02237">
    <property type="entry name" value="BPL_C"/>
    <property type="match status" value="1"/>
</dbReference>
<evidence type="ECO:0000313" key="7">
    <source>
        <dbReference type="EMBL" id="NVY96942.1"/>
    </source>
</evidence>
<keyword evidence="5" id="KW-0805">Transcription regulation</keyword>
<keyword evidence="5" id="KW-0238">DNA-binding</keyword>
<keyword evidence="8" id="KW-1185">Reference proteome</keyword>
<accession>A0A850R8A1</accession>
<comment type="function">
    <text evidence="5">Acts both as a biotin--[acetyl-CoA-carboxylase] ligase and a repressor.</text>
</comment>
<dbReference type="GO" id="GO:0006355">
    <property type="term" value="P:regulation of DNA-templated transcription"/>
    <property type="evidence" value="ECO:0007669"/>
    <property type="project" value="UniProtKB-UniRule"/>
</dbReference>
<keyword evidence="3 5" id="KW-0067">ATP-binding</keyword>
<dbReference type="Gene3D" id="2.30.30.100">
    <property type="match status" value="1"/>
</dbReference>
<dbReference type="AlphaFoldDB" id="A0A850R8A1"/>
<keyword evidence="1 5" id="KW-0436">Ligase</keyword>
<dbReference type="GO" id="GO:0009249">
    <property type="term" value="P:protein lipoylation"/>
    <property type="evidence" value="ECO:0007669"/>
    <property type="project" value="UniProtKB-ARBA"/>
</dbReference>
<dbReference type="RefSeq" id="WP_176943097.1">
    <property type="nucleotide sequence ID" value="NZ_JABZEC010000006.1"/>
</dbReference>
<evidence type="ECO:0000256" key="1">
    <source>
        <dbReference type="ARBA" id="ARBA00022598"/>
    </source>
</evidence>
<dbReference type="InterPro" id="IPR036388">
    <property type="entry name" value="WH-like_DNA-bd_sf"/>
</dbReference>
<keyword evidence="5" id="KW-0678">Repressor</keyword>
<dbReference type="GO" id="GO:0016740">
    <property type="term" value="F:transferase activity"/>
    <property type="evidence" value="ECO:0007669"/>
    <property type="project" value="UniProtKB-ARBA"/>
</dbReference>
<comment type="caution">
    <text evidence="7">The sequence shown here is derived from an EMBL/GenBank/DDBJ whole genome shotgun (WGS) entry which is preliminary data.</text>
</comment>
<dbReference type="SUPFAM" id="SSF55681">
    <property type="entry name" value="Class II aaRS and biotin synthetases"/>
    <property type="match status" value="1"/>
</dbReference>
<dbReference type="InterPro" id="IPR004408">
    <property type="entry name" value="Biotin_CoA_COase_ligase"/>
</dbReference>
<comment type="similarity">
    <text evidence="5">Belongs to the biotin--protein ligase family.</text>
</comment>
<dbReference type="PANTHER" id="PTHR12835">
    <property type="entry name" value="BIOTIN PROTEIN LIGASE"/>
    <property type="match status" value="1"/>
</dbReference>
<reference evidence="7 8" key="1">
    <citation type="submission" date="2020-06" db="EMBL/GenBank/DDBJ databases">
        <authorList>
            <person name="Kang J."/>
        </authorList>
    </citation>
    <scope>NUCLEOTIDE SEQUENCE [LARGE SCALE GENOMIC DNA]</scope>
    <source>
        <strain evidence="7 8">DCY120</strain>
    </source>
</reference>
<dbReference type="GO" id="GO:0003677">
    <property type="term" value="F:DNA binding"/>
    <property type="evidence" value="ECO:0007669"/>
    <property type="project" value="UniProtKB-UniRule"/>
</dbReference>
<dbReference type="Proteomes" id="UP000563523">
    <property type="component" value="Unassembled WGS sequence"/>
</dbReference>
<dbReference type="Pfam" id="PF03099">
    <property type="entry name" value="BPL_LplA_LipB"/>
    <property type="match status" value="1"/>
</dbReference>
<dbReference type="SUPFAM" id="SSF46785">
    <property type="entry name" value="Winged helix' DNA-binding domain"/>
    <property type="match status" value="1"/>
</dbReference>
<dbReference type="InterPro" id="IPR008988">
    <property type="entry name" value="Transcriptional_repressor_C"/>
</dbReference>
<dbReference type="InterPro" id="IPR030855">
    <property type="entry name" value="Bifunct_BirA"/>
</dbReference>
<organism evidence="7 8">
    <name type="scientific">Bombilactobacillus apium</name>
    <dbReference type="NCBI Taxonomy" id="2675299"/>
    <lineage>
        <taxon>Bacteria</taxon>
        <taxon>Bacillati</taxon>
        <taxon>Bacillota</taxon>
        <taxon>Bacilli</taxon>
        <taxon>Lactobacillales</taxon>
        <taxon>Lactobacillaceae</taxon>
        <taxon>Bombilactobacillus</taxon>
    </lineage>
</organism>
<feature type="domain" description="BPL/LPL catalytic" evidence="6">
    <location>
        <begin position="79"/>
        <end position="266"/>
    </location>
</feature>
<evidence type="ECO:0000256" key="3">
    <source>
        <dbReference type="ARBA" id="ARBA00022840"/>
    </source>
</evidence>
<evidence type="ECO:0000313" key="8">
    <source>
        <dbReference type="Proteomes" id="UP000563523"/>
    </source>
</evidence>
<dbReference type="PROSITE" id="PS51733">
    <property type="entry name" value="BPL_LPL_CATALYTIC"/>
    <property type="match status" value="1"/>
</dbReference>
<dbReference type="CDD" id="cd16442">
    <property type="entry name" value="BPL"/>
    <property type="match status" value="1"/>
</dbReference>
<dbReference type="InterPro" id="IPR013196">
    <property type="entry name" value="HTH_11"/>
</dbReference>
<keyword evidence="4 5" id="KW-0092">Biotin</keyword>
<dbReference type="HAMAP" id="MF_00978">
    <property type="entry name" value="Bifunct_BirA"/>
    <property type="match status" value="1"/>
</dbReference>
<dbReference type="Pfam" id="PF08279">
    <property type="entry name" value="HTH_11"/>
    <property type="match status" value="1"/>
</dbReference>
<protein>
    <recommendedName>
        <fullName evidence="5">Bifunctional ligase/repressor BirA</fullName>
    </recommendedName>
    <alternativeName>
        <fullName evidence="5">Biotin--[acetyl-CoA-carboxylase] ligase</fullName>
        <ecNumber evidence="5">6.3.4.15</ecNumber>
    </alternativeName>
    <alternativeName>
        <fullName evidence="5">Biotin--protein ligase</fullName>
    </alternativeName>
    <alternativeName>
        <fullName evidence="5">Biotin-[acetyl-CoA carboxylase] synthetase</fullName>
    </alternativeName>
</protein>
<dbReference type="InterPro" id="IPR045864">
    <property type="entry name" value="aa-tRNA-synth_II/BPL/LPL"/>
</dbReference>
<dbReference type="NCBIfam" id="TIGR00121">
    <property type="entry name" value="birA_ligase"/>
    <property type="match status" value="1"/>
</dbReference>
<feature type="binding site" evidence="5">
    <location>
        <position position="118"/>
    </location>
    <ligand>
        <name>biotin</name>
        <dbReference type="ChEBI" id="CHEBI:57586"/>
    </ligand>
</feature>
<evidence type="ECO:0000256" key="5">
    <source>
        <dbReference type="HAMAP-Rule" id="MF_00978"/>
    </source>
</evidence>
<sequence>MQVGTTKQQVLWQLLAQQQEWVSGDDLGQALGLSRASIWKAITALRNQGHRIASRKSQGYQYQGIDRLDQDVVDFDTQHQFQNRLQIFDQVTSTQSLAKEFLSTHQVLQPTIFAAEEQSQAYGRRGRAFYAPAKTGLYCSLILPNPTNDWPSAGLLTTSIAVLIARVLEEFFPQEKIKLKWVNDLYVGQRKVGGILTEAVLDLESSSTAAFVIGFGLNLTTANFPQDLMTKVRGIDPSGKIDRNLLLAHLIEVLINNYLRLADAQLLDEYRQRSLLLNKEVSLQLGSQMASGVVQGIDDQGGLIIKNKAGQVRTFTSGEVTKVHWQ</sequence>
<feature type="DNA-binding region" description="H-T-H motif" evidence="5">
    <location>
        <begin position="24"/>
        <end position="43"/>
    </location>
</feature>
<dbReference type="EMBL" id="JABZEC010000006">
    <property type="protein sequence ID" value="NVY96942.1"/>
    <property type="molecule type" value="Genomic_DNA"/>
</dbReference>
<feature type="binding site" evidence="5">
    <location>
        <position position="191"/>
    </location>
    <ligand>
        <name>biotin</name>
        <dbReference type="ChEBI" id="CHEBI:57586"/>
    </ligand>
</feature>
<dbReference type="EC" id="6.3.4.15" evidence="5"/>
<evidence type="ECO:0000256" key="4">
    <source>
        <dbReference type="ARBA" id="ARBA00023267"/>
    </source>
</evidence>
<gene>
    <name evidence="5" type="primary">birA</name>
    <name evidence="7" type="ORF">HU830_07235</name>
</gene>
<dbReference type="GO" id="GO:0005737">
    <property type="term" value="C:cytoplasm"/>
    <property type="evidence" value="ECO:0007669"/>
    <property type="project" value="TreeGrafter"/>
</dbReference>
<dbReference type="InterPro" id="IPR036390">
    <property type="entry name" value="WH_DNA-bd_sf"/>
</dbReference>
<comment type="catalytic activity">
    <reaction evidence="5">
        <text>biotin + L-lysyl-[protein] + ATP = N(6)-biotinyl-L-lysyl-[protein] + AMP + diphosphate + H(+)</text>
        <dbReference type="Rhea" id="RHEA:11756"/>
        <dbReference type="Rhea" id="RHEA-COMP:9752"/>
        <dbReference type="Rhea" id="RHEA-COMP:10505"/>
        <dbReference type="ChEBI" id="CHEBI:15378"/>
        <dbReference type="ChEBI" id="CHEBI:29969"/>
        <dbReference type="ChEBI" id="CHEBI:30616"/>
        <dbReference type="ChEBI" id="CHEBI:33019"/>
        <dbReference type="ChEBI" id="CHEBI:57586"/>
        <dbReference type="ChEBI" id="CHEBI:83144"/>
        <dbReference type="ChEBI" id="CHEBI:456215"/>
        <dbReference type="EC" id="6.3.4.15"/>
    </reaction>
</comment>
<dbReference type="GO" id="GO:0005524">
    <property type="term" value="F:ATP binding"/>
    <property type="evidence" value="ECO:0007669"/>
    <property type="project" value="UniProtKB-UniRule"/>
</dbReference>
<dbReference type="Gene3D" id="1.10.10.10">
    <property type="entry name" value="Winged helix-like DNA-binding domain superfamily/Winged helix DNA-binding domain"/>
    <property type="match status" value="1"/>
</dbReference>